<feature type="domain" description="NlpC/P60" evidence="5">
    <location>
        <begin position="251"/>
        <end position="393"/>
    </location>
</feature>
<reference evidence="6 7" key="1">
    <citation type="submission" date="2020-10" db="EMBL/GenBank/DDBJ databases">
        <title>Mucilaginibacter mali sp. nov., isolated from rhizosphere soil of apple orchard.</title>
        <authorList>
            <person name="Lee J.-S."/>
            <person name="Kim H.S."/>
            <person name="Kim J.-S."/>
        </authorList>
    </citation>
    <scope>NUCLEOTIDE SEQUENCE [LARGE SCALE GENOMIC DNA]</scope>
    <source>
        <strain evidence="6 7">KCTC 23157</strain>
    </source>
</reference>
<evidence type="ECO:0000256" key="4">
    <source>
        <dbReference type="ARBA" id="ARBA00022807"/>
    </source>
</evidence>
<accession>A0ABR9XDT5</accession>
<dbReference type="Pfam" id="PF18348">
    <property type="entry name" value="SH3_16"/>
    <property type="match status" value="1"/>
</dbReference>
<dbReference type="SUPFAM" id="SSF54001">
    <property type="entry name" value="Cysteine proteinases"/>
    <property type="match status" value="1"/>
</dbReference>
<organism evidence="6 7">
    <name type="scientific">Mucilaginibacter boryungensis</name>
    <dbReference type="NCBI Taxonomy" id="768480"/>
    <lineage>
        <taxon>Bacteria</taxon>
        <taxon>Pseudomonadati</taxon>
        <taxon>Bacteroidota</taxon>
        <taxon>Sphingobacteriia</taxon>
        <taxon>Sphingobacteriales</taxon>
        <taxon>Sphingobacteriaceae</taxon>
        <taxon>Mucilaginibacter</taxon>
    </lineage>
</organism>
<sequence>MVTRFKNIISLILFFIVLSGPYTRALAFTDSLVVKKALQVINAVKLKSAPDKRTEIADVQILSSEPLTLGIETTKPAIAEEIKAALDASAIPAAITVNTLPAKDLGDKIYAVADISVCNNRLAPANGAEMVSQAILGTPLCVLKKQKGYYLVSTPDKYISWIDSSVITLMDKAAFIAWQRAPKVIYTAQYGHALVHPSVNSLPVSDLVAGNILQVMQENKGFYKIRFPDGRVGYISKKEAVPFHKWLQNPVPDAIKLLATARALLGVPYLWGGTSIKGVDCSGFIKTSFFLNGIIIPRDASQQALVGKGIDIYEGDSINIAKCLKNLQPGDLLFFSFAARQDKQAKITHTAIYMGDGQFIQAAGMVKINSLKPADTNYDGYRRQRLVKAQRLLGFIGKPGITKVSDDPFYIEKPEAR</sequence>
<name>A0ABR9XDT5_9SPHI</name>
<comment type="similarity">
    <text evidence="1">Belongs to the peptidase C40 family.</text>
</comment>
<gene>
    <name evidence="6" type="ORF">IRJ18_04210</name>
</gene>
<evidence type="ECO:0000313" key="6">
    <source>
        <dbReference type="EMBL" id="MBE9665553.1"/>
    </source>
</evidence>
<keyword evidence="7" id="KW-1185">Reference proteome</keyword>
<dbReference type="Gene3D" id="2.30.30.40">
    <property type="entry name" value="SH3 Domains"/>
    <property type="match status" value="2"/>
</dbReference>
<dbReference type="Proteomes" id="UP000632774">
    <property type="component" value="Unassembled WGS sequence"/>
</dbReference>
<dbReference type="InterPro" id="IPR000064">
    <property type="entry name" value="NLP_P60_dom"/>
</dbReference>
<keyword evidence="3" id="KW-0378">Hydrolase</keyword>
<dbReference type="InterPro" id="IPR051202">
    <property type="entry name" value="Peptidase_C40"/>
</dbReference>
<evidence type="ECO:0000259" key="5">
    <source>
        <dbReference type="PROSITE" id="PS51935"/>
    </source>
</evidence>
<evidence type="ECO:0000313" key="7">
    <source>
        <dbReference type="Proteomes" id="UP000632774"/>
    </source>
</evidence>
<proteinExistence type="inferred from homology"/>
<dbReference type="PROSITE" id="PS51935">
    <property type="entry name" value="NLPC_P60"/>
    <property type="match status" value="1"/>
</dbReference>
<comment type="caution">
    <text evidence="6">The sequence shown here is derived from an EMBL/GenBank/DDBJ whole genome shotgun (WGS) entry which is preliminary data.</text>
</comment>
<evidence type="ECO:0000256" key="2">
    <source>
        <dbReference type="ARBA" id="ARBA00022670"/>
    </source>
</evidence>
<evidence type="ECO:0000256" key="3">
    <source>
        <dbReference type="ARBA" id="ARBA00022801"/>
    </source>
</evidence>
<dbReference type="PANTHER" id="PTHR47053:SF1">
    <property type="entry name" value="MUREIN DD-ENDOPEPTIDASE MEPH-RELATED"/>
    <property type="match status" value="1"/>
</dbReference>
<dbReference type="PANTHER" id="PTHR47053">
    <property type="entry name" value="MUREIN DD-ENDOPEPTIDASE MEPH-RELATED"/>
    <property type="match status" value="1"/>
</dbReference>
<keyword evidence="4" id="KW-0788">Thiol protease</keyword>
<protein>
    <submittedName>
        <fullName evidence="6">C40 family peptidase</fullName>
    </submittedName>
</protein>
<keyword evidence="2" id="KW-0645">Protease</keyword>
<dbReference type="InterPro" id="IPR041382">
    <property type="entry name" value="SH3_16"/>
</dbReference>
<dbReference type="Pfam" id="PF00877">
    <property type="entry name" value="NLPC_P60"/>
    <property type="match status" value="1"/>
</dbReference>
<evidence type="ECO:0000256" key="1">
    <source>
        <dbReference type="ARBA" id="ARBA00007074"/>
    </source>
</evidence>
<dbReference type="RefSeq" id="WP_194104952.1">
    <property type="nucleotide sequence ID" value="NZ_JADFFM010000001.1"/>
</dbReference>
<dbReference type="InterPro" id="IPR038765">
    <property type="entry name" value="Papain-like_cys_pep_sf"/>
</dbReference>
<dbReference type="Gene3D" id="3.90.1720.10">
    <property type="entry name" value="endopeptidase domain like (from Nostoc punctiforme)"/>
    <property type="match status" value="1"/>
</dbReference>
<dbReference type="EMBL" id="JADFFM010000001">
    <property type="protein sequence ID" value="MBE9665553.1"/>
    <property type="molecule type" value="Genomic_DNA"/>
</dbReference>